<proteinExistence type="predicted"/>
<organism evidence="1 2">
    <name type="scientific">Batillaria attramentaria</name>
    <dbReference type="NCBI Taxonomy" id="370345"/>
    <lineage>
        <taxon>Eukaryota</taxon>
        <taxon>Metazoa</taxon>
        <taxon>Spiralia</taxon>
        <taxon>Lophotrochozoa</taxon>
        <taxon>Mollusca</taxon>
        <taxon>Gastropoda</taxon>
        <taxon>Caenogastropoda</taxon>
        <taxon>Sorbeoconcha</taxon>
        <taxon>Cerithioidea</taxon>
        <taxon>Batillariidae</taxon>
        <taxon>Batillaria</taxon>
    </lineage>
</organism>
<sequence length="104" mass="11349">MCHLQSADAAATCTTKHPLKPTSMNQVKTIRFPLIVWFDADVFAGPGFISDDRLYRSGRAGHGLSGKGRTGSQNTWGTCYFGKEDVDHAPGFECDEGETNCLLH</sequence>
<evidence type="ECO:0000313" key="1">
    <source>
        <dbReference type="EMBL" id="KAK7498531.1"/>
    </source>
</evidence>
<comment type="caution">
    <text evidence="1">The sequence shown here is derived from an EMBL/GenBank/DDBJ whole genome shotgun (WGS) entry which is preliminary data.</text>
</comment>
<gene>
    <name evidence="1" type="ORF">BaRGS_00010191</name>
</gene>
<protein>
    <submittedName>
        <fullName evidence="1">Uncharacterized protein</fullName>
    </submittedName>
</protein>
<reference evidence="1 2" key="1">
    <citation type="journal article" date="2023" name="Sci. Data">
        <title>Genome assembly of the Korean intertidal mud-creeper Batillaria attramentaria.</title>
        <authorList>
            <person name="Patra A.K."/>
            <person name="Ho P.T."/>
            <person name="Jun S."/>
            <person name="Lee S.J."/>
            <person name="Kim Y."/>
            <person name="Won Y.J."/>
        </authorList>
    </citation>
    <scope>NUCLEOTIDE SEQUENCE [LARGE SCALE GENOMIC DNA]</scope>
    <source>
        <strain evidence="1">Wonlab-2016</strain>
    </source>
</reference>
<name>A0ABD0LH14_9CAEN</name>
<accession>A0ABD0LH14</accession>
<keyword evidence="2" id="KW-1185">Reference proteome</keyword>
<dbReference type="Proteomes" id="UP001519460">
    <property type="component" value="Unassembled WGS sequence"/>
</dbReference>
<dbReference type="AlphaFoldDB" id="A0ABD0LH14"/>
<dbReference type="EMBL" id="JACVVK020000050">
    <property type="protein sequence ID" value="KAK7498531.1"/>
    <property type="molecule type" value="Genomic_DNA"/>
</dbReference>
<evidence type="ECO:0000313" key="2">
    <source>
        <dbReference type="Proteomes" id="UP001519460"/>
    </source>
</evidence>